<sequence>MPPYRRRGAESTICEAVETGGREATGETTAGVKRPWESITRDVNDCPPSLDMDALSGGDLADLLLNSGDADGDGVGGRGLDVSTRDDGGASGMAQVPQAAAADLADAGGCEQSGDSDAAVFAGLGSFCDGPGVGLGTDVSLRRGSGGFGVDNDMQQFMMIGGAAEAGGASTTGAAGARVGGSAEAADTADQAGWSSLSALGVELDGYGGLPSLEYDVSGMAPAFAPPPVDTPPPAAPGATKPEPTPVATQARLPPRLQSTPVPVSGAPNMDVAPTGAPANAPAAAVAAAALPRHSGPVPETMTTTACGAEAEPSTTAAAAGHPWLSSPMRTAPTGAAAVGTPRGRARTIKVPLLPLGTPPHPLLRLPMSMGRAGRGCQCRPCPRGAPTLPLRLHHPCGRRQVGPRRLARRGGAVPRRFRATFVGVVSRPMGPTIGGTERRASALDPAHAGWQSRAGLPQPPPSPPPPPPPLPLRHPVDPRGDNLRQRRRRHCPPPRRWRRRPPRPRHRRLHLGRQCLRPKIRRRRPQWSSTRSRRSHSPPSRPEISVAAPRRGSACLRRRRRRLRRLPPRAPQCF</sequence>
<dbReference type="EMBL" id="KV918931">
    <property type="protein sequence ID" value="OSX74787.1"/>
    <property type="molecule type" value="Genomic_DNA"/>
</dbReference>
<evidence type="ECO:0000313" key="3">
    <source>
        <dbReference type="Proteomes" id="UP000218209"/>
    </source>
</evidence>
<feature type="region of interest" description="Disordered" evidence="1">
    <location>
        <begin position="228"/>
        <end position="249"/>
    </location>
</feature>
<keyword evidence="3" id="KW-1185">Reference proteome</keyword>
<accession>A0A1X6P1U2</accession>
<feature type="region of interest" description="Disordered" evidence="1">
    <location>
        <begin position="427"/>
        <end position="553"/>
    </location>
</feature>
<feature type="compositionally biased region" description="Basic and acidic residues" evidence="1">
    <location>
        <begin position="34"/>
        <end position="44"/>
    </location>
</feature>
<organism evidence="2 3">
    <name type="scientific">Porphyra umbilicalis</name>
    <name type="common">Purple laver</name>
    <name type="synonym">Red alga</name>
    <dbReference type="NCBI Taxonomy" id="2786"/>
    <lineage>
        <taxon>Eukaryota</taxon>
        <taxon>Rhodophyta</taxon>
        <taxon>Bangiophyceae</taxon>
        <taxon>Bangiales</taxon>
        <taxon>Bangiaceae</taxon>
        <taxon>Porphyra</taxon>
    </lineage>
</organism>
<protein>
    <submittedName>
        <fullName evidence="2">Uncharacterized protein</fullName>
    </submittedName>
</protein>
<feature type="compositionally biased region" description="Pro residues" evidence="1">
    <location>
        <begin position="458"/>
        <end position="473"/>
    </location>
</feature>
<name>A0A1X6P1U2_PORUM</name>
<gene>
    <name evidence="2" type="ORF">BU14_0268s0028</name>
</gene>
<evidence type="ECO:0000256" key="1">
    <source>
        <dbReference type="SAM" id="MobiDB-lite"/>
    </source>
</evidence>
<dbReference type="AlphaFoldDB" id="A0A1X6P1U2"/>
<feature type="compositionally biased region" description="Basic residues" evidence="1">
    <location>
        <begin position="486"/>
        <end position="537"/>
    </location>
</feature>
<feature type="region of interest" description="Disordered" evidence="1">
    <location>
        <begin position="72"/>
        <end position="92"/>
    </location>
</feature>
<proteinExistence type="predicted"/>
<feature type="region of interest" description="Disordered" evidence="1">
    <location>
        <begin position="19"/>
        <end position="47"/>
    </location>
</feature>
<feature type="compositionally biased region" description="Basic and acidic residues" evidence="1">
    <location>
        <begin position="475"/>
        <end position="485"/>
    </location>
</feature>
<evidence type="ECO:0000313" key="2">
    <source>
        <dbReference type="EMBL" id="OSX74787.1"/>
    </source>
</evidence>
<reference evidence="2 3" key="1">
    <citation type="submission" date="2017-03" db="EMBL/GenBank/DDBJ databases">
        <title>WGS assembly of Porphyra umbilicalis.</title>
        <authorList>
            <person name="Brawley S.H."/>
            <person name="Blouin N.A."/>
            <person name="Ficko-Blean E."/>
            <person name="Wheeler G.L."/>
            <person name="Lohr M."/>
            <person name="Goodson H.V."/>
            <person name="Jenkins J.W."/>
            <person name="Blaby-Haas C.E."/>
            <person name="Helliwell K.E."/>
            <person name="Chan C."/>
            <person name="Marriage T."/>
            <person name="Bhattacharya D."/>
            <person name="Klein A.S."/>
            <person name="Badis Y."/>
            <person name="Brodie J."/>
            <person name="Cao Y."/>
            <person name="Collen J."/>
            <person name="Dittami S.M."/>
            <person name="Gachon C.M."/>
            <person name="Green B.R."/>
            <person name="Karpowicz S."/>
            <person name="Kim J.W."/>
            <person name="Kudahl U."/>
            <person name="Lin S."/>
            <person name="Michel G."/>
            <person name="Mittag M."/>
            <person name="Olson B.J."/>
            <person name="Pangilinan J."/>
            <person name="Peng Y."/>
            <person name="Qiu H."/>
            <person name="Shu S."/>
            <person name="Singer J.T."/>
            <person name="Smith A.G."/>
            <person name="Sprecher B.N."/>
            <person name="Wagner V."/>
            <person name="Wang W."/>
            <person name="Wang Z.-Y."/>
            <person name="Yan J."/>
            <person name="Yarish C."/>
            <person name="Zoeuner-Riek S."/>
            <person name="Zhuang Y."/>
            <person name="Zou Y."/>
            <person name="Lindquist E.A."/>
            <person name="Grimwood J."/>
            <person name="Barry K."/>
            <person name="Rokhsar D.S."/>
            <person name="Schmutz J."/>
            <person name="Stiller J.W."/>
            <person name="Grossman A.R."/>
            <person name="Prochnik S.E."/>
        </authorList>
    </citation>
    <scope>NUCLEOTIDE SEQUENCE [LARGE SCALE GENOMIC DNA]</scope>
    <source>
        <strain evidence="2">4086291</strain>
    </source>
</reference>
<dbReference type="Proteomes" id="UP000218209">
    <property type="component" value="Unassembled WGS sequence"/>
</dbReference>